<organism evidence="1 2">
    <name type="scientific">Gossypium arboreum</name>
    <name type="common">Tree cotton</name>
    <name type="synonym">Gossypium nanking</name>
    <dbReference type="NCBI Taxonomy" id="29729"/>
    <lineage>
        <taxon>Eukaryota</taxon>
        <taxon>Viridiplantae</taxon>
        <taxon>Streptophyta</taxon>
        <taxon>Embryophyta</taxon>
        <taxon>Tracheophyta</taxon>
        <taxon>Spermatophyta</taxon>
        <taxon>Magnoliopsida</taxon>
        <taxon>eudicotyledons</taxon>
        <taxon>Gunneridae</taxon>
        <taxon>Pentapetalae</taxon>
        <taxon>rosids</taxon>
        <taxon>malvids</taxon>
        <taxon>Malvales</taxon>
        <taxon>Malvaceae</taxon>
        <taxon>Malvoideae</taxon>
        <taxon>Gossypium</taxon>
    </lineage>
</organism>
<reference evidence="1 2" key="1">
    <citation type="submission" date="2023-03" db="EMBL/GenBank/DDBJ databases">
        <title>WGS of Gossypium arboreum.</title>
        <authorList>
            <person name="Yu D."/>
        </authorList>
    </citation>
    <scope>NUCLEOTIDE SEQUENCE [LARGE SCALE GENOMIC DNA]</scope>
    <source>
        <tissue evidence="1">Leaf</tissue>
    </source>
</reference>
<keyword evidence="2" id="KW-1185">Reference proteome</keyword>
<protein>
    <submittedName>
        <fullName evidence="1">Uncharacterized protein</fullName>
    </submittedName>
</protein>
<sequence>MTDNEELELVSDIIDCSSRKWKTELICNTFNNEELVMRIFKFGKENSRESSLYIVPINYYRILY</sequence>
<evidence type="ECO:0000313" key="1">
    <source>
        <dbReference type="EMBL" id="KAK5813723.1"/>
    </source>
</evidence>
<comment type="caution">
    <text evidence="1">The sequence shown here is derived from an EMBL/GenBank/DDBJ whole genome shotgun (WGS) entry which is preliminary data.</text>
</comment>
<gene>
    <name evidence="1" type="ORF">PVK06_029174</name>
</gene>
<dbReference type="Proteomes" id="UP001358586">
    <property type="component" value="Chromosome 8"/>
</dbReference>
<proteinExistence type="predicted"/>
<dbReference type="EMBL" id="JARKNE010000008">
    <property type="protein sequence ID" value="KAK5813723.1"/>
    <property type="molecule type" value="Genomic_DNA"/>
</dbReference>
<evidence type="ECO:0000313" key="2">
    <source>
        <dbReference type="Proteomes" id="UP001358586"/>
    </source>
</evidence>
<name>A0ABR0P5Y5_GOSAR</name>
<accession>A0ABR0P5Y5</accession>